<dbReference type="Gene3D" id="3.40.190.10">
    <property type="entry name" value="Periplasmic binding protein-like II"/>
    <property type="match status" value="1"/>
</dbReference>
<reference evidence="2 3" key="1">
    <citation type="journal article" date="2017" name="Int. J. Syst. Evol. Microbiol.">
        <title>Ramlibacter alkalitolerans sp. nov., alkali-tolerant bacterium isolated from soil of ginseng.</title>
        <authorList>
            <person name="Lee D.H."/>
            <person name="Cha C.J."/>
        </authorList>
    </citation>
    <scope>NUCLEOTIDE SEQUENCE [LARGE SCALE GENOMIC DNA]</scope>
    <source>
        <strain evidence="2 3">KACC 19305</strain>
    </source>
</reference>
<dbReference type="EMBL" id="JAEQND010000003">
    <property type="protein sequence ID" value="MBL0424545.1"/>
    <property type="molecule type" value="Genomic_DNA"/>
</dbReference>
<dbReference type="InterPro" id="IPR005064">
    <property type="entry name" value="BUG"/>
</dbReference>
<keyword evidence="3" id="KW-1185">Reference proteome</keyword>
<evidence type="ECO:0000313" key="3">
    <source>
        <dbReference type="Proteomes" id="UP000622707"/>
    </source>
</evidence>
<name>A0ABS1JL63_9BURK</name>
<dbReference type="PANTHER" id="PTHR42928">
    <property type="entry name" value="TRICARBOXYLATE-BINDING PROTEIN"/>
    <property type="match status" value="1"/>
</dbReference>
<protein>
    <recommendedName>
        <fullName evidence="4">Tripartite tricarboxylate transporter substrate binding protein</fullName>
    </recommendedName>
</protein>
<dbReference type="InterPro" id="IPR042100">
    <property type="entry name" value="Bug_dom1"/>
</dbReference>
<proteinExistence type="inferred from homology"/>
<comment type="caution">
    <text evidence="2">The sequence shown here is derived from an EMBL/GenBank/DDBJ whole genome shotgun (WGS) entry which is preliminary data.</text>
</comment>
<dbReference type="Gene3D" id="3.40.190.150">
    <property type="entry name" value="Bordetella uptake gene, domain 1"/>
    <property type="match status" value="1"/>
</dbReference>
<comment type="similarity">
    <text evidence="1">Belongs to the UPF0065 (bug) family.</text>
</comment>
<dbReference type="PANTHER" id="PTHR42928:SF5">
    <property type="entry name" value="BLR1237 PROTEIN"/>
    <property type="match status" value="1"/>
</dbReference>
<gene>
    <name evidence="2" type="ORF">JI746_05425</name>
</gene>
<evidence type="ECO:0008006" key="4">
    <source>
        <dbReference type="Google" id="ProtNLM"/>
    </source>
</evidence>
<dbReference type="Proteomes" id="UP000622707">
    <property type="component" value="Unassembled WGS sequence"/>
</dbReference>
<sequence length="166" mass="17572">MSAGARRPNADRPIPPPKASTAFRRSYKGVAPAVNDVLGGHVPLTYVTWGPVAPYVASGKMRALAVADHERSPLAPDVPTLAELGVRDAEVGAWQALMGPKNLPPDIVATLNRHMNEILKMPDVAARMKVYGAIPAGGDGARVAQVNGGDYIRFAKLIKDFGIQAN</sequence>
<evidence type="ECO:0000313" key="2">
    <source>
        <dbReference type="EMBL" id="MBL0424545.1"/>
    </source>
</evidence>
<dbReference type="Pfam" id="PF03401">
    <property type="entry name" value="TctC"/>
    <property type="match status" value="1"/>
</dbReference>
<evidence type="ECO:0000256" key="1">
    <source>
        <dbReference type="ARBA" id="ARBA00006987"/>
    </source>
</evidence>
<accession>A0ABS1JL63</accession>
<organism evidence="2 3">
    <name type="scientific">Ramlibacter alkalitolerans</name>
    <dbReference type="NCBI Taxonomy" id="2039631"/>
    <lineage>
        <taxon>Bacteria</taxon>
        <taxon>Pseudomonadati</taxon>
        <taxon>Pseudomonadota</taxon>
        <taxon>Betaproteobacteria</taxon>
        <taxon>Burkholderiales</taxon>
        <taxon>Comamonadaceae</taxon>
        <taxon>Ramlibacter</taxon>
    </lineage>
</organism>